<keyword evidence="5" id="KW-0732">Signal</keyword>
<dbReference type="InterPro" id="IPR038765">
    <property type="entry name" value="Papain-like_cys_pep_sf"/>
</dbReference>
<dbReference type="PROSITE" id="PS51935">
    <property type="entry name" value="NLPC_P60"/>
    <property type="match status" value="1"/>
</dbReference>
<evidence type="ECO:0000313" key="7">
    <source>
        <dbReference type="EMBL" id="QHT61616.1"/>
    </source>
</evidence>
<evidence type="ECO:0000256" key="4">
    <source>
        <dbReference type="ARBA" id="ARBA00022807"/>
    </source>
</evidence>
<keyword evidence="3" id="KW-0378">Hydrolase</keyword>
<dbReference type="EMBL" id="CP048209">
    <property type="protein sequence ID" value="QHT61616.1"/>
    <property type="molecule type" value="Genomic_DNA"/>
</dbReference>
<dbReference type="GO" id="GO:0006508">
    <property type="term" value="P:proteolysis"/>
    <property type="evidence" value="ECO:0007669"/>
    <property type="project" value="UniProtKB-KW"/>
</dbReference>
<protein>
    <submittedName>
        <fullName evidence="7">C40 family peptidase</fullName>
    </submittedName>
</protein>
<evidence type="ECO:0000256" key="5">
    <source>
        <dbReference type="SAM" id="SignalP"/>
    </source>
</evidence>
<evidence type="ECO:0000313" key="8">
    <source>
        <dbReference type="Proteomes" id="UP000476064"/>
    </source>
</evidence>
<reference evidence="7 8" key="1">
    <citation type="submission" date="2020-01" db="EMBL/GenBank/DDBJ databases">
        <title>Paenibacillus sp. nov., isolated from tomato rhizosphere.</title>
        <authorList>
            <person name="Weon H.-Y."/>
            <person name="Lee S.A."/>
        </authorList>
    </citation>
    <scope>NUCLEOTIDE SEQUENCE [LARGE SCALE GENOMIC DNA]</scope>
    <source>
        <strain evidence="7 8">12200R-189</strain>
    </source>
</reference>
<feature type="signal peptide" evidence="5">
    <location>
        <begin position="1"/>
        <end position="35"/>
    </location>
</feature>
<dbReference type="InterPro" id="IPR051202">
    <property type="entry name" value="Peptidase_C40"/>
</dbReference>
<evidence type="ECO:0000256" key="1">
    <source>
        <dbReference type="ARBA" id="ARBA00007074"/>
    </source>
</evidence>
<dbReference type="Gene3D" id="3.90.1720.10">
    <property type="entry name" value="endopeptidase domain like (from Nostoc punctiforme)"/>
    <property type="match status" value="1"/>
</dbReference>
<sequence length="158" mass="17081">MTNKNKFGKLMMSVTISFSLLMGGTAVLQATPAHAAISSSTASGIIASAKHYMGTPYKFGVSTSTTRYFDCSSFTKRVFAMHGVSLPRTSKAQSKVGKYVSKSNLKPGDLVFFYSPVHHVGIYIGGGKIIHTYGKPGVTVSTINSGWWKSHYAFARRV</sequence>
<feature type="domain" description="NlpC/P60" evidence="6">
    <location>
        <begin position="39"/>
        <end position="158"/>
    </location>
</feature>
<keyword evidence="8" id="KW-1185">Reference proteome</keyword>
<evidence type="ECO:0000256" key="2">
    <source>
        <dbReference type="ARBA" id="ARBA00022670"/>
    </source>
</evidence>
<gene>
    <name evidence="7" type="ORF">GXP70_17670</name>
</gene>
<comment type="similarity">
    <text evidence="1">Belongs to the peptidase C40 family.</text>
</comment>
<dbReference type="InterPro" id="IPR000064">
    <property type="entry name" value="NLP_P60_dom"/>
</dbReference>
<dbReference type="PANTHER" id="PTHR47053">
    <property type="entry name" value="MUREIN DD-ENDOPEPTIDASE MEPH-RELATED"/>
    <property type="match status" value="1"/>
</dbReference>
<keyword evidence="4" id="KW-0788">Thiol protease</keyword>
<dbReference type="SUPFAM" id="SSF54001">
    <property type="entry name" value="Cysteine proteinases"/>
    <property type="match status" value="1"/>
</dbReference>
<evidence type="ECO:0000259" key="6">
    <source>
        <dbReference type="PROSITE" id="PS51935"/>
    </source>
</evidence>
<accession>A0A6C0FWW9</accession>
<dbReference type="PANTHER" id="PTHR47053:SF1">
    <property type="entry name" value="MUREIN DD-ENDOPEPTIDASE MEPH-RELATED"/>
    <property type="match status" value="1"/>
</dbReference>
<dbReference type="KEGG" id="plyc:GXP70_17670"/>
<organism evidence="7 8">
    <name type="scientific">Paenibacillus lycopersici</name>
    <dbReference type="NCBI Taxonomy" id="2704462"/>
    <lineage>
        <taxon>Bacteria</taxon>
        <taxon>Bacillati</taxon>
        <taxon>Bacillota</taxon>
        <taxon>Bacilli</taxon>
        <taxon>Bacillales</taxon>
        <taxon>Paenibacillaceae</taxon>
        <taxon>Paenibacillus</taxon>
    </lineage>
</organism>
<evidence type="ECO:0000256" key="3">
    <source>
        <dbReference type="ARBA" id="ARBA00022801"/>
    </source>
</evidence>
<feature type="chain" id="PRO_5025442761" evidence="5">
    <location>
        <begin position="36"/>
        <end position="158"/>
    </location>
</feature>
<proteinExistence type="inferred from homology"/>
<dbReference type="Proteomes" id="UP000476064">
    <property type="component" value="Chromosome"/>
</dbReference>
<dbReference type="RefSeq" id="WP_162358055.1">
    <property type="nucleotide sequence ID" value="NZ_CP048209.1"/>
</dbReference>
<name>A0A6C0FWW9_9BACL</name>
<dbReference type="AlphaFoldDB" id="A0A6C0FWW9"/>
<dbReference type="GO" id="GO:0008234">
    <property type="term" value="F:cysteine-type peptidase activity"/>
    <property type="evidence" value="ECO:0007669"/>
    <property type="project" value="UniProtKB-KW"/>
</dbReference>
<keyword evidence="2" id="KW-0645">Protease</keyword>
<dbReference type="Pfam" id="PF00877">
    <property type="entry name" value="NLPC_P60"/>
    <property type="match status" value="1"/>
</dbReference>